<gene>
    <name evidence="10" type="primary">LOC118477162</name>
</gene>
<organism evidence="9 10">
    <name type="scientific">Aplysia californica</name>
    <name type="common">California sea hare</name>
    <dbReference type="NCBI Taxonomy" id="6500"/>
    <lineage>
        <taxon>Eukaryota</taxon>
        <taxon>Metazoa</taxon>
        <taxon>Spiralia</taxon>
        <taxon>Lophotrochozoa</taxon>
        <taxon>Mollusca</taxon>
        <taxon>Gastropoda</taxon>
        <taxon>Heterobranchia</taxon>
        <taxon>Euthyneura</taxon>
        <taxon>Tectipleura</taxon>
        <taxon>Aplysiida</taxon>
        <taxon>Aplysioidea</taxon>
        <taxon>Aplysiidae</taxon>
        <taxon>Aplysia</taxon>
    </lineage>
</organism>
<name>A0ABM1VUE2_APLCA</name>
<keyword evidence="7" id="KW-0503">Monooxygenase</keyword>
<accession>A0ABM1VUE2</accession>
<comment type="similarity">
    <text evidence="2">Belongs to the cytochrome P450 family.</text>
</comment>
<evidence type="ECO:0000256" key="6">
    <source>
        <dbReference type="ARBA" id="ARBA00023004"/>
    </source>
</evidence>
<keyword evidence="9" id="KW-1185">Reference proteome</keyword>
<dbReference type="GeneID" id="118477162"/>
<evidence type="ECO:0000313" key="10">
    <source>
        <dbReference type="RefSeq" id="XP_035826034.1"/>
    </source>
</evidence>
<keyword evidence="6" id="KW-0408">Iron</keyword>
<evidence type="ECO:0000256" key="4">
    <source>
        <dbReference type="ARBA" id="ARBA00022723"/>
    </source>
</evidence>
<feature type="compositionally biased region" description="Polar residues" evidence="8">
    <location>
        <begin position="25"/>
        <end position="46"/>
    </location>
</feature>
<dbReference type="RefSeq" id="XP_035826034.1">
    <property type="nucleotide sequence ID" value="XM_035970141.1"/>
</dbReference>
<reference evidence="10" key="1">
    <citation type="submission" date="2025-08" db="UniProtKB">
        <authorList>
            <consortium name="RefSeq"/>
        </authorList>
    </citation>
    <scope>IDENTIFICATION</scope>
</reference>
<sequence>MSDETMLRRPISRIASNDLVPPLRSASTTVDEQAKGNSNPGPTSSDPKPFSTIPCPKGWPILGTALEFANNADKMHLFHCERVRDYGRIWREKALALDFVVVASAEAVEDLIRNEGDFPFRRPLQPLAEYYRVKSQPEAILVSNGENWRRMRSALEKPILKPSLLSNHVTSMRAVSSDFVNRLDTLRDDGGDVNNIDSELFKWSLEGEAVK</sequence>
<evidence type="ECO:0000256" key="7">
    <source>
        <dbReference type="ARBA" id="ARBA00023033"/>
    </source>
</evidence>
<keyword evidence="4" id="KW-0479">Metal-binding</keyword>
<dbReference type="InterPro" id="IPR050479">
    <property type="entry name" value="CYP11_CYP27_families"/>
</dbReference>
<dbReference type="Pfam" id="PF00067">
    <property type="entry name" value="p450"/>
    <property type="match status" value="1"/>
</dbReference>
<protein>
    <submittedName>
        <fullName evidence="10">Cytochrome P450 10-like</fullName>
    </submittedName>
</protein>
<dbReference type="InterPro" id="IPR001128">
    <property type="entry name" value="Cyt_P450"/>
</dbReference>
<evidence type="ECO:0000256" key="3">
    <source>
        <dbReference type="ARBA" id="ARBA00022617"/>
    </source>
</evidence>
<dbReference type="PANTHER" id="PTHR24279">
    <property type="entry name" value="CYTOCHROME P450"/>
    <property type="match status" value="1"/>
</dbReference>
<dbReference type="InterPro" id="IPR036396">
    <property type="entry name" value="Cyt_P450_sf"/>
</dbReference>
<evidence type="ECO:0000256" key="1">
    <source>
        <dbReference type="ARBA" id="ARBA00001971"/>
    </source>
</evidence>
<evidence type="ECO:0000313" key="9">
    <source>
        <dbReference type="Proteomes" id="UP000694888"/>
    </source>
</evidence>
<dbReference type="SUPFAM" id="SSF48264">
    <property type="entry name" value="Cytochrome P450"/>
    <property type="match status" value="1"/>
</dbReference>
<evidence type="ECO:0000256" key="5">
    <source>
        <dbReference type="ARBA" id="ARBA00023002"/>
    </source>
</evidence>
<proteinExistence type="inferred from homology"/>
<dbReference type="Gene3D" id="1.10.630.10">
    <property type="entry name" value="Cytochrome P450"/>
    <property type="match status" value="1"/>
</dbReference>
<comment type="cofactor">
    <cofactor evidence="1">
        <name>heme</name>
        <dbReference type="ChEBI" id="CHEBI:30413"/>
    </cofactor>
</comment>
<dbReference type="Proteomes" id="UP000694888">
    <property type="component" value="Unplaced"/>
</dbReference>
<dbReference type="PANTHER" id="PTHR24279:SF120">
    <property type="entry name" value="CYTOCHROME P450"/>
    <property type="match status" value="1"/>
</dbReference>
<evidence type="ECO:0000256" key="2">
    <source>
        <dbReference type="ARBA" id="ARBA00010617"/>
    </source>
</evidence>
<feature type="region of interest" description="Disordered" evidence="8">
    <location>
        <begin position="1"/>
        <end position="50"/>
    </location>
</feature>
<keyword evidence="3" id="KW-0349">Heme</keyword>
<keyword evidence="5" id="KW-0560">Oxidoreductase</keyword>
<evidence type="ECO:0000256" key="8">
    <source>
        <dbReference type="SAM" id="MobiDB-lite"/>
    </source>
</evidence>